<evidence type="ECO:0000256" key="1">
    <source>
        <dbReference type="SAM" id="MobiDB-lite"/>
    </source>
</evidence>
<name>A0A9P0DZF9_PHYSR</name>
<evidence type="ECO:0000313" key="2">
    <source>
        <dbReference type="EMBL" id="CAH1185454.1"/>
    </source>
</evidence>
<dbReference type="Proteomes" id="UP001153712">
    <property type="component" value="Chromosome 5"/>
</dbReference>
<feature type="compositionally biased region" description="Pro residues" evidence="1">
    <location>
        <begin position="1"/>
        <end position="10"/>
    </location>
</feature>
<organism evidence="2 3">
    <name type="scientific">Phyllotreta striolata</name>
    <name type="common">Striped flea beetle</name>
    <name type="synonym">Crioceris striolata</name>
    <dbReference type="NCBI Taxonomy" id="444603"/>
    <lineage>
        <taxon>Eukaryota</taxon>
        <taxon>Metazoa</taxon>
        <taxon>Ecdysozoa</taxon>
        <taxon>Arthropoda</taxon>
        <taxon>Hexapoda</taxon>
        <taxon>Insecta</taxon>
        <taxon>Pterygota</taxon>
        <taxon>Neoptera</taxon>
        <taxon>Endopterygota</taxon>
        <taxon>Coleoptera</taxon>
        <taxon>Polyphaga</taxon>
        <taxon>Cucujiformia</taxon>
        <taxon>Chrysomeloidea</taxon>
        <taxon>Chrysomelidae</taxon>
        <taxon>Galerucinae</taxon>
        <taxon>Alticini</taxon>
        <taxon>Phyllotreta</taxon>
    </lineage>
</organism>
<sequence>MSGGPGPPPGGRSTTPGGWSPLHFRPTTPPPPRMGSPASGMFGNRLPHGMPCPRPRWPAPMSPVPMPPPPHAFSPPPLGSKPFRRPMHPPSPAPTRCMSPADAPYYRGIQPYAPDHFRGVQTYSPDLRASSQTPDNSRNARFTPASQYSSDSPFGPPCRDFEYVGVPLEPPPLPRNYDPDEEEDSGPTTAEIIANQSQDYIDEKL</sequence>
<feature type="non-terminal residue" evidence="2">
    <location>
        <position position="205"/>
    </location>
</feature>
<evidence type="ECO:0000313" key="3">
    <source>
        <dbReference type="Proteomes" id="UP001153712"/>
    </source>
</evidence>
<gene>
    <name evidence="2" type="ORF">PHYEVI_LOCUS8622</name>
</gene>
<dbReference type="OrthoDB" id="6426610at2759"/>
<keyword evidence="3" id="KW-1185">Reference proteome</keyword>
<feature type="region of interest" description="Disordered" evidence="1">
    <location>
        <begin position="1"/>
        <end position="205"/>
    </location>
</feature>
<feature type="non-terminal residue" evidence="2">
    <location>
        <position position="1"/>
    </location>
</feature>
<feature type="compositionally biased region" description="Polar residues" evidence="1">
    <location>
        <begin position="121"/>
        <end position="152"/>
    </location>
</feature>
<dbReference type="EMBL" id="OU900098">
    <property type="protein sequence ID" value="CAH1185454.1"/>
    <property type="molecule type" value="Genomic_DNA"/>
</dbReference>
<feature type="compositionally biased region" description="Pro residues" evidence="1">
    <location>
        <begin position="50"/>
        <end position="79"/>
    </location>
</feature>
<dbReference type="AlphaFoldDB" id="A0A9P0DZF9"/>
<reference evidence="2" key="1">
    <citation type="submission" date="2022-01" db="EMBL/GenBank/DDBJ databases">
        <authorList>
            <person name="King R."/>
        </authorList>
    </citation>
    <scope>NUCLEOTIDE SEQUENCE</scope>
</reference>
<accession>A0A9P0DZF9</accession>
<proteinExistence type="predicted"/>
<feature type="compositionally biased region" description="Low complexity" evidence="1">
    <location>
        <begin position="11"/>
        <end position="21"/>
    </location>
</feature>
<protein>
    <submittedName>
        <fullName evidence="2">Uncharacterized protein</fullName>
    </submittedName>
</protein>